<evidence type="ECO:0000313" key="1">
    <source>
        <dbReference type="EMBL" id="KAF3569701.1"/>
    </source>
</evidence>
<sequence>MGSTNEELMSRLVDSVKQISKFSNSKGFFGRIQGDLVRRITLLSPFFEELIDIGAELNEEQQLTGFEVMMIALDSSLQLFRSVNGGSKLLQDGMELAEKNGMFFIETSAKTADNINELFEEIGKRLPRPSQPSS</sequence>
<dbReference type="SUPFAM" id="SSF52540">
    <property type="entry name" value="P-loop containing nucleoside triphosphate hydrolases"/>
    <property type="match status" value="1"/>
</dbReference>
<gene>
    <name evidence="1" type="ORF">F2Q69_00061852</name>
</gene>
<dbReference type="EMBL" id="QGKX02000095">
    <property type="protein sequence ID" value="KAF3569701.1"/>
    <property type="molecule type" value="Genomic_DNA"/>
</dbReference>
<proteinExistence type="predicted"/>
<organism evidence="1 2">
    <name type="scientific">Brassica cretica</name>
    <name type="common">Mustard</name>
    <dbReference type="NCBI Taxonomy" id="69181"/>
    <lineage>
        <taxon>Eukaryota</taxon>
        <taxon>Viridiplantae</taxon>
        <taxon>Streptophyta</taxon>
        <taxon>Embryophyta</taxon>
        <taxon>Tracheophyta</taxon>
        <taxon>Spermatophyta</taxon>
        <taxon>Magnoliopsida</taxon>
        <taxon>eudicotyledons</taxon>
        <taxon>Gunneridae</taxon>
        <taxon>Pentapetalae</taxon>
        <taxon>rosids</taxon>
        <taxon>malvids</taxon>
        <taxon>Brassicales</taxon>
        <taxon>Brassicaceae</taxon>
        <taxon>Brassiceae</taxon>
        <taxon>Brassica</taxon>
    </lineage>
</organism>
<comment type="caution">
    <text evidence="1">The sequence shown here is derived from an EMBL/GenBank/DDBJ whole genome shotgun (WGS) entry which is preliminary data.</text>
</comment>
<evidence type="ECO:0000313" key="2">
    <source>
        <dbReference type="Proteomes" id="UP000712600"/>
    </source>
</evidence>
<dbReference type="GO" id="GO:0003924">
    <property type="term" value="F:GTPase activity"/>
    <property type="evidence" value="ECO:0007669"/>
    <property type="project" value="InterPro"/>
</dbReference>
<dbReference type="Gene3D" id="3.40.50.300">
    <property type="entry name" value="P-loop containing nucleotide triphosphate hydrolases"/>
    <property type="match status" value="1"/>
</dbReference>
<dbReference type="Proteomes" id="UP000712600">
    <property type="component" value="Unassembled WGS sequence"/>
</dbReference>
<dbReference type="AlphaFoldDB" id="A0A8S9RA80"/>
<protein>
    <submittedName>
        <fullName evidence="1">Uncharacterized protein</fullName>
    </submittedName>
</protein>
<dbReference type="InterPro" id="IPR027417">
    <property type="entry name" value="P-loop_NTPase"/>
</dbReference>
<reference evidence="1" key="1">
    <citation type="submission" date="2019-12" db="EMBL/GenBank/DDBJ databases">
        <title>Genome sequencing and annotation of Brassica cretica.</title>
        <authorList>
            <person name="Studholme D.J."/>
            <person name="Sarris P."/>
        </authorList>
    </citation>
    <scope>NUCLEOTIDE SEQUENCE</scope>
    <source>
        <strain evidence="1">PFS-109/04</strain>
        <tissue evidence="1">Leaf</tissue>
    </source>
</reference>
<dbReference type="GO" id="GO:0005525">
    <property type="term" value="F:GTP binding"/>
    <property type="evidence" value="ECO:0007669"/>
    <property type="project" value="InterPro"/>
</dbReference>
<accession>A0A8S9RA80</accession>
<dbReference type="InterPro" id="IPR001806">
    <property type="entry name" value="Small_GTPase"/>
</dbReference>
<dbReference type="Pfam" id="PF00071">
    <property type="entry name" value="Ras"/>
    <property type="match status" value="1"/>
</dbReference>
<name>A0A8S9RA80_BRACR</name>